<keyword evidence="1" id="KW-0489">Methyltransferase</keyword>
<dbReference type="SUPFAM" id="SSF53335">
    <property type="entry name" value="S-adenosyl-L-methionine-dependent methyltransferases"/>
    <property type="match status" value="1"/>
</dbReference>
<dbReference type="InterPro" id="IPR029063">
    <property type="entry name" value="SAM-dependent_MTases_sf"/>
</dbReference>
<sequence length="624" mass="69073">MVSFPSLPAAVTAPATRAVEVARGAIGGFTWKPALAVARPAILSILSRIETGTLLLVDEPAGTRHIFGQKLDGTTDLSNVEACATRHATTLPRVELIVKNDAFWMRLFLFGDMGFAEAYMLGDFECQDLTSFFQLFIVNRDCLGNGTTWISSVSAAISALARANNALGSALLNISAHYDISNDMFAAFLSPDMTYSCAVWDRLNDITNTDTKESLETAQLRKLHRFIDGCKLKSDDHVLEIGTGWGSFAIEAVSKSGCRVTSLTLSKEQKALAEDRIAAAGLQERITVLLCDYRELELPEGKRFDKIVSIEMLEAVGKEFLATYFDCIDRLLKEDGGVAMFQCITMPECRCEAYAKSEDFISHYIFPGGYLPSTTELLNHITTQSKGTLIVENIENIGGHYARTLRLWREQFMGTFESKIRPALLKQHPDMTKEAVNVFKRKWEYYFTYCEAGFITKTLGDVIITHRHARVLQARVRAALNFDAQQCLRQHAQRWPAPVCVPPEAGVLGRVANVAQRVVTDVVADKHAAVEEAGHLALHNRKVARVAHLARRDAAHGRAPVRHLFARPHVRVVDLPPVKINDADARERRIVSAGADADHLAVHGNVLAQLEPGRQAPVDLIMLR</sequence>
<evidence type="ECO:0000313" key="2">
    <source>
        <dbReference type="Proteomes" id="UP000235728"/>
    </source>
</evidence>
<dbReference type="EMBL" id="MRVG01000002">
    <property type="protein sequence ID" value="PMB71970.1"/>
    <property type="molecule type" value="Genomic_DNA"/>
</dbReference>
<proteinExistence type="predicted"/>
<dbReference type="PANTHER" id="PTHR43667:SF2">
    <property type="entry name" value="FATTY ACID C-METHYL TRANSFERASE"/>
    <property type="match status" value="1"/>
</dbReference>
<evidence type="ECO:0000313" key="1">
    <source>
        <dbReference type="EMBL" id="PMB71970.1"/>
    </source>
</evidence>
<dbReference type="Pfam" id="PF02353">
    <property type="entry name" value="CMAS"/>
    <property type="match status" value="1"/>
</dbReference>
<dbReference type="Proteomes" id="UP000235728">
    <property type="component" value="Unassembled WGS sequence"/>
</dbReference>
<dbReference type="AlphaFoldDB" id="A0A2N6NXH4"/>
<dbReference type="PANTHER" id="PTHR43667">
    <property type="entry name" value="CYCLOPROPANE-FATTY-ACYL-PHOSPHOLIPID SYNTHASE"/>
    <property type="match status" value="1"/>
</dbReference>
<gene>
    <name evidence="1" type="primary">ufaA1_0</name>
    <name evidence="1" type="ORF">BM221_002067</name>
</gene>
<accession>A0A2N6NXH4</accession>
<organism evidence="1 2">
    <name type="scientific">Beauveria bassiana</name>
    <name type="common">White muscardine disease fungus</name>
    <name type="synonym">Tritirachium shiotae</name>
    <dbReference type="NCBI Taxonomy" id="176275"/>
    <lineage>
        <taxon>Eukaryota</taxon>
        <taxon>Fungi</taxon>
        <taxon>Dikarya</taxon>
        <taxon>Ascomycota</taxon>
        <taxon>Pezizomycotina</taxon>
        <taxon>Sordariomycetes</taxon>
        <taxon>Hypocreomycetidae</taxon>
        <taxon>Hypocreales</taxon>
        <taxon>Cordycipitaceae</taxon>
        <taxon>Beauveria</taxon>
    </lineage>
</organism>
<comment type="caution">
    <text evidence="1">The sequence shown here is derived from an EMBL/GenBank/DDBJ whole genome shotgun (WGS) entry which is preliminary data.</text>
</comment>
<dbReference type="Gene3D" id="3.40.50.150">
    <property type="entry name" value="Vaccinia Virus protein VP39"/>
    <property type="match status" value="1"/>
</dbReference>
<reference evidence="1 2" key="1">
    <citation type="journal article" date="2016" name="Appl. Microbiol. Biotechnol.">
        <title>Characterization of T-DNA insertion mutants with decreased virulence in the entomopathogenic fungus Beauveria bassiana JEF-007.</title>
        <authorList>
            <person name="Kim S."/>
            <person name="Lee S.J."/>
            <person name="Nai Y.S."/>
            <person name="Yu J.S."/>
            <person name="Lee M.R."/>
            <person name="Yang Y.T."/>
            <person name="Kim J.S."/>
        </authorList>
    </citation>
    <scope>NUCLEOTIDE SEQUENCE [LARGE SCALE GENOMIC DNA]</scope>
    <source>
        <strain evidence="1 2">JEF-007</strain>
    </source>
</reference>
<name>A0A2N6NXH4_BEABA</name>
<keyword evidence="1" id="KW-0808">Transferase</keyword>
<dbReference type="GO" id="GO:0008168">
    <property type="term" value="F:methyltransferase activity"/>
    <property type="evidence" value="ECO:0007669"/>
    <property type="project" value="UniProtKB-KW"/>
</dbReference>
<protein>
    <submittedName>
        <fullName evidence="1">Tuberculostearic acid methyltransferase UfaA1</fullName>
    </submittedName>
</protein>
<dbReference type="GO" id="GO:0032259">
    <property type="term" value="P:methylation"/>
    <property type="evidence" value="ECO:0007669"/>
    <property type="project" value="UniProtKB-KW"/>
</dbReference>
<dbReference type="InterPro" id="IPR050723">
    <property type="entry name" value="CFA/CMAS"/>
</dbReference>
<dbReference type="CDD" id="cd02440">
    <property type="entry name" value="AdoMet_MTases"/>
    <property type="match status" value="1"/>
</dbReference>